<dbReference type="RefSeq" id="WP_345049656.1">
    <property type="nucleotide sequence ID" value="NZ_BAABED010000001.1"/>
</dbReference>
<reference evidence="9 10" key="1">
    <citation type="submission" date="2024-09" db="EMBL/GenBank/DDBJ databases">
        <authorList>
            <person name="Sun Q."/>
            <person name="Mori K."/>
        </authorList>
    </citation>
    <scope>NUCLEOTIDE SEQUENCE [LARGE SCALE GENOMIC DNA]</scope>
    <source>
        <strain evidence="9 10">JCM 13519</strain>
    </source>
</reference>
<comment type="subcellular location">
    <subcellularLocation>
        <location evidence="1 7">Cell membrane</location>
        <topology evidence="1 7">Multi-pass membrane protein</topology>
    </subcellularLocation>
</comment>
<evidence type="ECO:0000256" key="5">
    <source>
        <dbReference type="ARBA" id="ARBA00022989"/>
    </source>
</evidence>
<dbReference type="Gene3D" id="1.10.3720.10">
    <property type="entry name" value="MetI-like"/>
    <property type="match status" value="1"/>
</dbReference>
<keyword evidence="2 7" id="KW-0813">Transport</keyword>
<feature type="domain" description="ABC transmembrane type-1" evidence="8">
    <location>
        <begin position="59"/>
        <end position="244"/>
    </location>
</feature>
<keyword evidence="6 7" id="KW-0472">Membrane</keyword>
<sequence length="262" mass="28493">MKLPWLVGRISRMVALPAILLLAWWVFSYGSTNPYWPSLAVIFDAFPGTWTPERLMGDMLPSLARLLLGYAMALAFGVALGTAIGSLPTLRALCDPILEFVRAVPPPILLPIVALFAGYTSETSKIVTIGLGCMWPILLNTIEGVRSLEAGLLDAARSFRFRPSTRFFKVILPGASPRIAAGARLSLAIGVVLMVISEMFAADRGLGASVVQFQRTFAIPQMWTGIMVLGLIGVALSAIFQFVESRVLAWYHGQRRTARTSP</sequence>
<evidence type="ECO:0000256" key="1">
    <source>
        <dbReference type="ARBA" id="ARBA00004651"/>
    </source>
</evidence>
<keyword evidence="10" id="KW-1185">Reference proteome</keyword>
<dbReference type="Proteomes" id="UP001589536">
    <property type="component" value="Unassembled WGS sequence"/>
</dbReference>
<proteinExistence type="inferred from homology"/>
<dbReference type="PROSITE" id="PS50928">
    <property type="entry name" value="ABC_TM1"/>
    <property type="match status" value="1"/>
</dbReference>
<comment type="caution">
    <text evidence="9">The sequence shown here is derived from an EMBL/GenBank/DDBJ whole genome shotgun (WGS) entry which is preliminary data.</text>
</comment>
<evidence type="ECO:0000313" key="10">
    <source>
        <dbReference type="Proteomes" id="UP001589536"/>
    </source>
</evidence>
<keyword evidence="3" id="KW-1003">Cell membrane</keyword>
<evidence type="ECO:0000256" key="3">
    <source>
        <dbReference type="ARBA" id="ARBA00022475"/>
    </source>
</evidence>
<accession>A0ABV5UJN9</accession>
<evidence type="ECO:0000256" key="7">
    <source>
        <dbReference type="RuleBase" id="RU363032"/>
    </source>
</evidence>
<evidence type="ECO:0000313" key="9">
    <source>
        <dbReference type="EMBL" id="MFB9712740.1"/>
    </source>
</evidence>
<dbReference type="PANTHER" id="PTHR30151:SF0">
    <property type="entry name" value="ABC TRANSPORTER PERMEASE PROTEIN MJ0413-RELATED"/>
    <property type="match status" value="1"/>
</dbReference>
<dbReference type="SUPFAM" id="SSF161098">
    <property type="entry name" value="MetI-like"/>
    <property type="match status" value="1"/>
</dbReference>
<dbReference type="EMBL" id="JBHMBH010000006">
    <property type="protein sequence ID" value="MFB9712740.1"/>
    <property type="molecule type" value="Genomic_DNA"/>
</dbReference>
<evidence type="ECO:0000256" key="2">
    <source>
        <dbReference type="ARBA" id="ARBA00022448"/>
    </source>
</evidence>
<keyword evidence="4 7" id="KW-0812">Transmembrane</keyword>
<feature type="transmembrane region" description="Helical" evidence="7">
    <location>
        <begin position="67"/>
        <end position="88"/>
    </location>
</feature>
<dbReference type="InterPro" id="IPR000515">
    <property type="entry name" value="MetI-like"/>
</dbReference>
<gene>
    <name evidence="9" type="ORF">ACFFPI_01030</name>
</gene>
<name>A0ABV5UJN9_9MICC</name>
<evidence type="ECO:0000256" key="4">
    <source>
        <dbReference type="ARBA" id="ARBA00022692"/>
    </source>
</evidence>
<keyword evidence="5 7" id="KW-1133">Transmembrane helix</keyword>
<dbReference type="PANTHER" id="PTHR30151">
    <property type="entry name" value="ALKANE SULFONATE ABC TRANSPORTER-RELATED, MEMBRANE SUBUNIT"/>
    <property type="match status" value="1"/>
</dbReference>
<dbReference type="Pfam" id="PF00528">
    <property type="entry name" value="BPD_transp_1"/>
    <property type="match status" value="1"/>
</dbReference>
<dbReference type="InterPro" id="IPR035906">
    <property type="entry name" value="MetI-like_sf"/>
</dbReference>
<feature type="transmembrane region" description="Helical" evidence="7">
    <location>
        <begin position="222"/>
        <end position="243"/>
    </location>
</feature>
<evidence type="ECO:0000256" key="6">
    <source>
        <dbReference type="ARBA" id="ARBA00023136"/>
    </source>
</evidence>
<organism evidence="9 10">
    <name type="scientific">Arthrobacter methylotrophus</name>
    <dbReference type="NCBI Taxonomy" id="121291"/>
    <lineage>
        <taxon>Bacteria</taxon>
        <taxon>Bacillati</taxon>
        <taxon>Actinomycetota</taxon>
        <taxon>Actinomycetes</taxon>
        <taxon>Micrococcales</taxon>
        <taxon>Micrococcaceae</taxon>
        <taxon>Arthrobacter</taxon>
    </lineage>
</organism>
<feature type="transmembrane region" description="Helical" evidence="7">
    <location>
        <begin position="185"/>
        <end position="202"/>
    </location>
</feature>
<protein>
    <submittedName>
        <fullName evidence="9">ABC transporter permease</fullName>
    </submittedName>
</protein>
<comment type="similarity">
    <text evidence="7">Belongs to the binding-protein-dependent transport system permease family.</text>
</comment>
<evidence type="ECO:0000259" key="8">
    <source>
        <dbReference type="PROSITE" id="PS50928"/>
    </source>
</evidence>
<dbReference type="CDD" id="cd06261">
    <property type="entry name" value="TM_PBP2"/>
    <property type="match status" value="1"/>
</dbReference>